<reference evidence="1 2" key="1">
    <citation type="submission" date="2017-10" db="EMBL/GenBank/DDBJ databases">
        <title>The new phylogeny of genus Mycobacterium.</title>
        <authorList>
            <person name="Tortoli E."/>
            <person name="Trovato A."/>
            <person name="Cirillo D.M."/>
        </authorList>
    </citation>
    <scope>NUCLEOTIDE SEQUENCE [LARGE SCALE GENOMIC DNA]</scope>
    <source>
        <strain evidence="1 2">IP141170001</strain>
    </source>
</reference>
<comment type="caution">
    <text evidence="1">The sequence shown here is derived from an EMBL/GenBank/DDBJ whole genome shotgun (WGS) entry which is preliminary data.</text>
</comment>
<accession>A0A2A7NUW9</accession>
<sequence length="37" mass="4037">MKLVSVAVVTGMAAVAVIVYRSRHGVEVWHTTEDRPA</sequence>
<name>A0A2A7NUW9_9MYCO</name>
<gene>
    <name evidence="1" type="ORF">CRI78_14200</name>
</gene>
<proteinExistence type="predicted"/>
<protein>
    <submittedName>
        <fullName evidence="1">Uncharacterized protein</fullName>
    </submittedName>
</protein>
<dbReference type="Proteomes" id="UP000220340">
    <property type="component" value="Unassembled WGS sequence"/>
</dbReference>
<evidence type="ECO:0000313" key="1">
    <source>
        <dbReference type="EMBL" id="PEG53755.1"/>
    </source>
</evidence>
<dbReference type="EMBL" id="PDCR01000017">
    <property type="protein sequence ID" value="PEG53755.1"/>
    <property type="molecule type" value="Genomic_DNA"/>
</dbReference>
<evidence type="ECO:0000313" key="2">
    <source>
        <dbReference type="Proteomes" id="UP000220340"/>
    </source>
</evidence>
<keyword evidence="2" id="KW-1185">Reference proteome</keyword>
<organism evidence="1 2">
    <name type="scientific">Mycolicibacterium diernhoferi</name>
    <dbReference type="NCBI Taxonomy" id="1801"/>
    <lineage>
        <taxon>Bacteria</taxon>
        <taxon>Bacillati</taxon>
        <taxon>Actinomycetota</taxon>
        <taxon>Actinomycetes</taxon>
        <taxon>Mycobacteriales</taxon>
        <taxon>Mycobacteriaceae</taxon>
        <taxon>Mycolicibacterium</taxon>
    </lineage>
</organism>
<dbReference type="AlphaFoldDB" id="A0A2A7NUW9"/>